<evidence type="ECO:0000313" key="3">
    <source>
        <dbReference type="Proteomes" id="UP001353858"/>
    </source>
</evidence>
<name>A0AAN7SI26_9COLE</name>
<proteinExistence type="predicted"/>
<protein>
    <submittedName>
        <fullName evidence="2">Uncharacterized protein</fullName>
    </submittedName>
</protein>
<sequence length="411" mass="47760">MNFINKAFIDKNTPVLRRVYCSWHCVFFLRIWKSWLKKNKYKITENFLSSNCYVCIELNAHCLIKIIKQFQKTEGLSKDMFLSFLFNSQPCEQHFRATKSLTATFSTVVNFTIKDILRRTDRIQMIHCITNDLNETFVFPRESKRLRKSKIDSEMDSEDFDVKNISGHEIQATLESALQDVMFKIRELGMSVIGNCWNHIDTPGISDNRENIQNIHDEIHDEKKILIDVGADETNSLSKRFLENLETGKRETSELPDDLLKNLQKIHSINGISSDGLHHKDYSAKKETGRYVAVSVGDKTLIIRKSSLCWLLDQGKERVSSDRLGRFILNNKSKLTNEVNRVNLSPKPKRDRNKKKVLFRKSKRFSTSFSDSSTSENETFHPDDSTDSEVFSSEIEKEIYEMDSKKNSNQK</sequence>
<evidence type="ECO:0000313" key="2">
    <source>
        <dbReference type="EMBL" id="KAK4881189.1"/>
    </source>
</evidence>
<dbReference type="EMBL" id="JARPUR010000002">
    <property type="protein sequence ID" value="KAK4881189.1"/>
    <property type="molecule type" value="Genomic_DNA"/>
</dbReference>
<keyword evidence="3" id="KW-1185">Reference proteome</keyword>
<evidence type="ECO:0000256" key="1">
    <source>
        <dbReference type="SAM" id="MobiDB-lite"/>
    </source>
</evidence>
<feature type="region of interest" description="Disordered" evidence="1">
    <location>
        <begin position="364"/>
        <end position="390"/>
    </location>
</feature>
<feature type="compositionally biased region" description="Low complexity" evidence="1">
    <location>
        <begin position="365"/>
        <end position="375"/>
    </location>
</feature>
<accession>A0AAN7SI26</accession>
<dbReference type="Proteomes" id="UP001353858">
    <property type="component" value="Unassembled WGS sequence"/>
</dbReference>
<dbReference type="AlphaFoldDB" id="A0AAN7SI26"/>
<gene>
    <name evidence="2" type="ORF">RN001_004508</name>
</gene>
<comment type="caution">
    <text evidence="2">The sequence shown here is derived from an EMBL/GenBank/DDBJ whole genome shotgun (WGS) entry which is preliminary data.</text>
</comment>
<organism evidence="2 3">
    <name type="scientific">Aquatica leii</name>
    <dbReference type="NCBI Taxonomy" id="1421715"/>
    <lineage>
        <taxon>Eukaryota</taxon>
        <taxon>Metazoa</taxon>
        <taxon>Ecdysozoa</taxon>
        <taxon>Arthropoda</taxon>
        <taxon>Hexapoda</taxon>
        <taxon>Insecta</taxon>
        <taxon>Pterygota</taxon>
        <taxon>Neoptera</taxon>
        <taxon>Endopterygota</taxon>
        <taxon>Coleoptera</taxon>
        <taxon>Polyphaga</taxon>
        <taxon>Elateriformia</taxon>
        <taxon>Elateroidea</taxon>
        <taxon>Lampyridae</taxon>
        <taxon>Luciolinae</taxon>
        <taxon>Aquatica</taxon>
    </lineage>
</organism>
<reference evidence="3" key="1">
    <citation type="submission" date="2023-01" db="EMBL/GenBank/DDBJ databases">
        <title>Key to firefly adult light organ development and bioluminescence: homeobox transcription factors regulate luciferase expression and transportation to peroxisome.</title>
        <authorList>
            <person name="Fu X."/>
        </authorList>
    </citation>
    <scope>NUCLEOTIDE SEQUENCE [LARGE SCALE GENOMIC DNA]</scope>
</reference>